<name>A0ABX2D8V7_9SPHI</name>
<dbReference type="InterPro" id="IPR055170">
    <property type="entry name" value="GFO_IDH_MocA-like_dom"/>
</dbReference>
<evidence type="ECO:0000313" key="4">
    <source>
        <dbReference type="EMBL" id="NQX30493.1"/>
    </source>
</evidence>
<dbReference type="EMBL" id="JABMKV010000001">
    <property type="protein sequence ID" value="NQX30493.1"/>
    <property type="molecule type" value="Genomic_DNA"/>
</dbReference>
<dbReference type="PANTHER" id="PTHR43818">
    <property type="entry name" value="BCDNA.GH03377"/>
    <property type="match status" value="1"/>
</dbReference>
<sequence length="325" mass="36417">MHTEQLLNWGIIGCGDVTEVKSGPAFNQVPNSKLYAVMRRNAEKAADYARRHDVPVWYSSAHELIHDPQVNAIYIATPPSSHEFYTIEALKAGKPVYVEKPMALSAESCQLMAKAAETYNVKLTVAHYRRAMPYFIKIKELITEIGDLRFVNIKFYQPPFSSIIASSEENWRVNPEISGGGLFHDLAPHHIDLLNWFFGEPTRVNGFSANQSQQSKADDIVSALLTYNTLPVTGIWCFDAPMKEDLCEIVGARGSIQFAFHGSKIVLTKDGEITHFPFIHSKHIQEPMIAEVVKYFTNEIATNPCPAKEGINTMAIIDQLTGNKF</sequence>
<feature type="domain" description="Gfo/Idh/MocA-like oxidoreductase N-terminal" evidence="2">
    <location>
        <begin position="7"/>
        <end position="127"/>
    </location>
</feature>
<evidence type="ECO:0000259" key="3">
    <source>
        <dbReference type="Pfam" id="PF22725"/>
    </source>
</evidence>
<dbReference type="RefSeq" id="WP_173268687.1">
    <property type="nucleotide sequence ID" value="NZ_JABMKV010000001.1"/>
</dbReference>
<dbReference type="InterPro" id="IPR000683">
    <property type="entry name" value="Gfo/Idh/MocA-like_OxRdtase_N"/>
</dbReference>
<dbReference type="SUPFAM" id="SSF55347">
    <property type="entry name" value="Glyceraldehyde-3-phosphate dehydrogenase-like, C-terminal domain"/>
    <property type="match status" value="1"/>
</dbReference>
<dbReference type="Pfam" id="PF22725">
    <property type="entry name" value="GFO_IDH_MocA_C3"/>
    <property type="match status" value="1"/>
</dbReference>
<dbReference type="InterPro" id="IPR036291">
    <property type="entry name" value="NAD(P)-bd_dom_sf"/>
</dbReference>
<evidence type="ECO:0000259" key="2">
    <source>
        <dbReference type="Pfam" id="PF01408"/>
    </source>
</evidence>
<dbReference type="PANTHER" id="PTHR43818:SF11">
    <property type="entry name" value="BCDNA.GH03377"/>
    <property type="match status" value="1"/>
</dbReference>
<evidence type="ECO:0000256" key="1">
    <source>
        <dbReference type="ARBA" id="ARBA00023002"/>
    </source>
</evidence>
<dbReference type="Gene3D" id="3.40.50.720">
    <property type="entry name" value="NAD(P)-binding Rossmann-like Domain"/>
    <property type="match status" value="1"/>
</dbReference>
<keyword evidence="5" id="KW-1185">Reference proteome</keyword>
<evidence type="ECO:0000313" key="5">
    <source>
        <dbReference type="Proteomes" id="UP000762110"/>
    </source>
</evidence>
<dbReference type="Pfam" id="PF01408">
    <property type="entry name" value="GFO_IDH_MocA"/>
    <property type="match status" value="1"/>
</dbReference>
<dbReference type="Gene3D" id="3.30.360.10">
    <property type="entry name" value="Dihydrodipicolinate Reductase, domain 2"/>
    <property type="match status" value="1"/>
</dbReference>
<comment type="caution">
    <text evidence="4">The sequence shown here is derived from an EMBL/GenBank/DDBJ whole genome shotgun (WGS) entry which is preliminary data.</text>
</comment>
<gene>
    <name evidence="4" type="ORF">HQN85_02065</name>
</gene>
<keyword evidence="1" id="KW-0560">Oxidoreductase</keyword>
<dbReference type="Proteomes" id="UP000762110">
    <property type="component" value="Unassembled WGS sequence"/>
</dbReference>
<organism evidence="4 5">
    <name type="scientific">Pedobacter boryungensis</name>
    <dbReference type="NCBI Taxonomy" id="869962"/>
    <lineage>
        <taxon>Bacteria</taxon>
        <taxon>Pseudomonadati</taxon>
        <taxon>Bacteroidota</taxon>
        <taxon>Sphingobacteriia</taxon>
        <taxon>Sphingobacteriales</taxon>
        <taxon>Sphingobacteriaceae</taxon>
        <taxon>Pedobacter</taxon>
    </lineage>
</organism>
<feature type="domain" description="GFO/IDH/MocA-like oxidoreductase" evidence="3">
    <location>
        <begin position="136"/>
        <end position="256"/>
    </location>
</feature>
<dbReference type="InterPro" id="IPR050463">
    <property type="entry name" value="Gfo/Idh/MocA_oxidrdct_glycsds"/>
</dbReference>
<reference evidence="4 5" key="1">
    <citation type="submission" date="2020-05" db="EMBL/GenBank/DDBJ databases">
        <title>Description of Pedobacter foliorum sp. nov.</title>
        <authorList>
            <person name="Qi S."/>
            <person name="Carlier A."/>
            <person name="Cnockaert M."/>
            <person name="Vandamme P."/>
        </authorList>
    </citation>
    <scope>NUCLEOTIDE SEQUENCE [LARGE SCALE GENOMIC DNA]</scope>
    <source>
        <strain evidence="4 5">LMG 31300</strain>
    </source>
</reference>
<proteinExistence type="predicted"/>
<protein>
    <submittedName>
        <fullName evidence="4">Gfo/Idh/MocA family oxidoreductase</fullName>
    </submittedName>
</protein>
<accession>A0ABX2D8V7</accession>
<dbReference type="SUPFAM" id="SSF51735">
    <property type="entry name" value="NAD(P)-binding Rossmann-fold domains"/>
    <property type="match status" value="1"/>
</dbReference>